<evidence type="ECO:0000256" key="4">
    <source>
        <dbReference type="ARBA" id="ARBA00022989"/>
    </source>
</evidence>
<proteinExistence type="predicted"/>
<feature type="domain" description="Phosphatidylglycerol lysyltransferase C-terminal" evidence="6">
    <location>
        <begin position="163"/>
        <end position="290"/>
    </location>
</feature>
<keyword evidence="2" id="KW-1003">Cell membrane</keyword>
<comment type="subcellular location">
    <subcellularLocation>
        <location evidence="1">Cell membrane</location>
        <topology evidence="1">Multi-pass membrane protein</topology>
    </subcellularLocation>
</comment>
<keyword evidence="3" id="KW-0812">Transmembrane</keyword>
<protein>
    <submittedName>
        <fullName evidence="7">DUF2156 domain-containing protein</fullName>
    </submittedName>
</protein>
<dbReference type="InterPro" id="IPR051211">
    <property type="entry name" value="PG_lysyltransferase"/>
</dbReference>
<dbReference type="GO" id="GO:0055091">
    <property type="term" value="P:phospholipid homeostasis"/>
    <property type="evidence" value="ECO:0007669"/>
    <property type="project" value="TreeGrafter"/>
</dbReference>
<keyword evidence="5" id="KW-0472">Membrane</keyword>
<evidence type="ECO:0000256" key="1">
    <source>
        <dbReference type="ARBA" id="ARBA00004651"/>
    </source>
</evidence>
<dbReference type="EMBL" id="CP108253">
    <property type="protein sequence ID" value="WTU39262.1"/>
    <property type="molecule type" value="Genomic_DNA"/>
</dbReference>
<keyword evidence="4" id="KW-1133">Transmembrane helix</keyword>
<dbReference type="InterPro" id="IPR024320">
    <property type="entry name" value="LPG_synthase_C"/>
</dbReference>
<evidence type="ECO:0000256" key="5">
    <source>
        <dbReference type="ARBA" id="ARBA00023136"/>
    </source>
</evidence>
<organism evidence="7">
    <name type="scientific">Streptomyces sp. NBC_00060</name>
    <dbReference type="NCBI Taxonomy" id="2975636"/>
    <lineage>
        <taxon>Bacteria</taxon>
        <taxon>Bacillati</taxon>
        <taxon>Actinomycetota</taxon>
        <taxon>Actinomycetes</taxon>
        <taxon>Kitasatosporales</taxon>
        <taxon>Streptomycetaceae</taxon>
        <taxon>Streptomyces</taxon>
    </lineage>
</organism>
<reference evidence="7" key="1">
    <citation type="submission" date="2022-10" db="EMBL/GenBank/DDBJ databases">
        <title>The complete genomes of actinobacterial strains from the NBC collection.</title>
        <authorList>
            <person name="Joergensen T.S."/>
            <person name="Alvarez Arevalo M."/>
            <person name="Sterndorff E.B."/>
            <person name="Faurdal D."/>
            <person name="Vuksanovic O."/>
            <person name="Mourched A.-S."/>
            <person name="Charusanti P."/>
            <person name="Shaw S."/>
            <person name="Blin K."/>
            <person name="Weber T."/>
        </authorList>
    </citation>
    <scope>NUCLEOTIDE SEQUENCE</scope>
    <source>
        <strain evidence="7">NBC_00060</strain>
    </source>
</reference>
<dbReference type="GO" id="GO:0005886">
    <property type="term" value="C:plasma membrane"/>
    <property type="evidence" value="ECO:0007669"/>
    <property type="project" value="UniProtKB-SubCell"/>
</dbReference>
<name>A0AAU2GU86_9ACTN</name>
<gene>
    <name evidence="7" type="ORF">OHV25_06575</name>
</gene>
<evidence type="ECO:0000256" key="3">
    <source>
        <dbReference type="ARBA" id="ARBA00022692"/>
    </source>
</evidence>
<evidence type="ECO:0000259" key="6">
    <source>
        <dbReference type="Pfam" id="PF09924"/>
    </source>
</evidence>
<sequence length="310" mass="33461">MSIGTFDVDGGDTVFGELRAYGENPSAFLAMSEGKEYFTVAGRHGVIPYRDTGGHLHQSAGVIASHDGQEPLLRAFTEFAAERRRKIVATRLRRPEAELFSRCGFTVNQAGSSYSVYLPEFRLGGPRLAELRLAVSRAWLAGVEAAEVAEVAYEDIAAGTAEAADGRRVFAGRIGDEVVASLTYLPVFGTRPGWLHHTAHRVPGAPEGALEAVNLEAIRVFGAEEAQWLHLGFTPFAGLCAQYELGSAGVLAARLLRLAAERGEWRHAAAGRLAYQRIWDPHLVQPGYLAWQGRAAAGALAELLRLAKSP</sequence>
<dbReference type="GO" id="GO:0016755">
    <property type="term" value="F:aminoacyltransferase activity"/>
    <property type="evidence" value="ECO:0007669"/>
    <property type="project" value="TreeGrafter"/>
</dbReference>
<evidence type="ECO:0000313" key="7">
    <source>
        <dbReference type="EMBL" id="WTU39262.1"/>
    </source>
</evidence>
<dbReference type="PANTHER" id="PTHR34697">
    <property type="entry name" value="PHOSPHATIDYLGLYCEROL LYSYLTRANSFERASE"/>
    <property type="match status" value="1"/>
</dbReference>
<dbReference type="PANTHER" id="PTHR34697:SF2">
    <property type="entry name" value="PHOSPHATIDYLGLYCEROL LYSYLTRANSFERASE"/>
    <property type="match status" value="1"/>
</dbReference>
<evidence type="ECO:0000256" key="2">
    <source>
        <dbReference type="ARBA" id="ARBA00022475"/>
    </source>
</evidence>
<dbReference type="AlphaFoldDB" id="A0AAU2GU86"/>
<feature type="domain" description="Phosphatidylglycerol lysyltransferase C-terminal" evidence="6">
    <location>
        <begin position="18"/>
        <end position="151"/>
    </location>
</feature>
<accession>A0AAU2GU86</accession>
<dbReference type="Pfam" id="PF09924">
    <property type="entry name" value="LPG_synthase_C"/>
    <property type="match status" value="2"/>
</dbReference>